<dbReference type="HOGENOM" id="CLU_142426_0_0_1"/>
<feature type="region of interest" description="Disordered" evidence="1">
    <location>
        <begin position="89"/>
        <end position="164"/>
    </location>
</feature>
<feature type="compositionally biased region" description="Basic and acidic residues" evidence="1">
    <location>
        <begin position="91"/>
        <end position="129"/>
    </location>
</feature>
<evidence type="ECO:0000313" key="3">
    <source>
        <dbReference type="Proteomes" id="UP000053664"/>
    </source>
</evidence>
<dbReference type="RefSeq" id="XP_007879467.1">
    <property type="nucleotide sequence ID" value="XM_007881276.1"/>
</dbReference>
<reference evidence="2 3" key="1">
    <citation type="journal article" date="2013" name="Plant Cell">
        <title>The transition from a phytopathogenic smut ancestor to an anamorphic biocontrol agent deciphered by comparative whole-genome analysis.</title>
        <authorList>
            <person name="Lefebvre F."/>
            <person name="Joly D.L."/>
            <person name="Labbe C."/>
            <person name="Teichmann B."/>
            <person name="Linning R."/>
            <person name="Belzile F."/>
            <person name="Bakkeren G."/>
            <person name="Belanger R.R."/>
        </authorList>
    </citation>
    <scope>NUCLEOTIDE SEQUENCE [LARGE SCALE GENOMIC DNA]</scope>
    <source>
        <strain evidence="2 3">PF-1</strain>
    </source>
</reference>
<dbReference type="KEGG" id="pfp:PFL1_06873"/>
<dbReference type="GeneID" id="19320940"/>
<accession>A0A061HE79</accession>
<dbReference type="Proteomes" id="UP000053664">
    <property type="component" value="Unassembled WGS sequence"/>
</dbReference>
<evidence type="ECO:0000313" key="2">
    <source>
        <dbReference type="EMBL" id="EPQ28916.1"/>
    </source>
</evidence>
<feature type="compositionally biased region" description="Basic and acidic residues" evidence="1">
    <location>
        <begin position="135"/>
        <end position="148"/>
    </location>
</feature>
<feature type="compositionally biased region" description="Low complexity" evidence="1">
    <location>
        <begin position="150"/>
        <end position="164"/>
    </location>
</feature>
<organism evidence="2 3">
    <name type="scientific">Pseudozyma flocculosa PF-1</name>
    <dbReference type="NCBI Taxonomy" id="1277687"/>
    <lineage>
        <taxon>Eukaryota</taxon>
        <taxon>Fungi</taxon>
        <taxon>Dikarya</taxon>
        <taxon>Basidiomycota</taxon>
        <taxon>Ustilaginomycotina</taxon>
        <taxon>Ustilaginomycetes</taxon>
        <taxon>Ustilaginales</taxon>
        <taxon>Ustilaginaceae</taxon>
        <taxon>Pseudozyma</taxon>
    </lineage>
</organism>
<dbReference type="AlphaFoldDB" id="A0A061HE79"/>
<sequence length="164" mass="17916">MGCVFSCLASTFIYAGEVLQQLCLAVGEISAVLVRALFGLVVVLCDVLAAVSCCWRVPWSERPDRSTYSYDTRLLADVGGQKVLSGAFTKQGREQRRQIKEARNKERELEAEQRAAKRKEEKEAKEKQKAAAKAEVADEKAAAKKEETATEATASATTTEAARA</sequence>
<dbReference type="OrthoDB" id="3362884at2759"/>
<dbReference type="EMBL" id="KE361633">
    <property type="protein sequence ID" value="EPQ28916.1"/>
    <property type="molecule type" value="Genomic_DNA"/>
</dbReference>
<evidence type="ECO:0000256" key="1">
    <source>
        <dbReference type="SAM" id="MobiDB-lite"/>
    </source>
</evidence>
<proteinExistence type="predicted"/>
<protein>
    <submittedName>
        <fullName evidence="2">Uncharacterized protein</fullName>
    </submittedName>
</protein>
<name>A0A061HE79_9BASI</name>
<dbReference type="eggNOG" id="ENOG502RE60">
    <property type="taxonomic scope" value="Eukaryota"/>
</dbReference>
<gene>
    <name evidence="2" type="ORF">PFL1_06873</name>
</gene>